<keyword evidence="6" id="KW-0560">Oxidoreductase</keyword>
<name>A0AAD5SQ85_9FUNG</name>
<keyword evidence="4" id="KW-0479">Metal-binding</keyword>
<reference evidence="8" key="1">
    <citation type="submission" date="2020-05" db="EMBL/GenBank/DDBJ databases">
        <title>Phylogenomic resolution of chytrid fungi.</title>
        <authorList>
            <person name="Stajich J.E."/>
            <person name="Amses K."/>
            <person name="Simmons R."/>
            <person name="Seto K."/>
            <person name="Myers J."/>
            <person name="Bonds A."/>
            <person name="Quandt C.A."/>
            <person name="Barry K."/>
            <person name="Liu P."/>
            <person name="Grigoriev I."/>
            <person name="Longcore J.E."/>
            <person name="James T.Y."/>
        </authorList>
    </citation>
    <scope>NUCLEOTIDE SEQUENCE</scope>
    <source>
        <strain evidence="8">JEL0513</strain>
    </source>
</reference>
<dbReference type="InterPro" id="IPR010329">
    <property type="entry name" value="3hydroanth_dOase"/>
</dbReference>
<dbReference type="CDD" id="cd06123">
    <property type="entry name" value="cupin_HAO"/>
    <property type="match status" value="1"/>
</dbReference>
<dbReference type="GO" id="GO:0005737">
    <property type="term" value="C:cytoplasm"/>
    <property type="evidence" value="ECO:0007669"/>
    <property type="project" value="TreeGrafter"/>
</dbReference>
<evidence type="ECO:0000256" key="2">
    <source>
        <dbReference type="ARBA" id="ARBA00002752"/>
    </source>
</evidence>
<protein>
    <submittedName>
        <fullName evidence="8">3-hydroxyanthranilic acid dioxygenase</fullName>
    </submittedName>
</protein>
<dbReference type="EMBL" id="JADGJH010003132">
    <property type="protein sequence ID" value="KAJ3093254.1"/>
    <property type="molecule type" value="Genomic_DNA"/>
</dbReference>
<dbReference type="GO" id="GO:0034354">
    <property type="term" value="P:'de novo' NAD+ biosynthetic process from L-tryptophan"/>
    <property type="evidence" value="ECO:0007669"/>
    <property type="project" value="TreeGrafter"/>
</dbReference>
<evidence type="ECO:0000313" key="9">
    <source>
        <dbReference type="Proteomes" id="UP001211907"/>
    </source>
</evidence>
<dbReference type="GO" id="GO:0046874">
    <property type="term" value="P:quinolinate metabolic process"/>
    <property type="evidence" value="ECO:0007669"/>
    <property type="project" value="TreeGrafter"/>
</dbReference>
<comment type="caution">
    <text evidence="8">The sequence shown here is derived from an EMBL/GenBank/DDBJ whole genome shotgun (WGS) entry which is preliminary data.</text>
</comment>
<evidence type="ECO:0000256" key="5">
    <source>
        <dbReference type="ARBA" id="ARBA00022964"/>
    </source>
</evidence>
<dbReference type="AlphaFoldDB" id="A0AAD5SQ85"/>
<comment type="cofactor">
    <cofactor evidence="1">
        <name>Fe(2+)</name>
        <dbReference type="ChEBI" id="CHEBI:29033"/>
    </cofactor>
</comment>
<evidence type="ECO:0000256" key="4">
    <source>
        <dbReference type="ARBA" id="ARBA00022723"/>
    </source>
</evidence>
<keyword evidence="5 8" id="KW-0223">Dioxygenase</keyword>
<dbReference type="PANTHER" id="PTHR15497">
    <property type="entry name" value="3-HYDROXYANTHRANILATE 3,4-DIOXYGENASE"/>
    <property type="match status" value="1"/>
</dbReference>
<dbReference type="InterPro" id="IPR011051">
    <property type="entry name" value="RmlC_Cupin_sf"/>
</dbReference>
<gene>
    <name evidence="8" type="primary">BNA1</name>
    <name evidence="8" type="ORF">HK100_006733</name>
</gene>
<dbReference type="Pfam" id="PF06052">
    <property type="entry name" value="3-HAO"/>
    <property type="match status" value="1"/>
</dbReference>
<accession>A0AAD5SQ85</accession>
<dbReference type="GO" id="GO:0005506">
    <property type="term" value="F:iron ion binding"/>
    <property type="evidence" value="ECO:0007669"/>
    <property type="project" value="InterPro"/>
</dbReference>
<sequence length="238" mass="27457">MYSLSFTKAINADKNFQRCPNPKCTGVFYNEDMKVGKLECQSLSFRNGKNRDEMRFEEMVVKESWMRCPGCTIVTAKNDGRIGVLYAAKSWVRDGLIATTRADFQSATRNFMDDDVWEFFLSVFNGLSLLDHFENKHLLQPPVNNFIIFRGDFIVMALGGPNRRTDYHVNATEEYFYQYKGDMLLKIVEDGEFKDVPIKEGEMLVLPANVPHNPVRFAETVGIVIEMKRPADKLGWYF</sequence>
<comment type="function">
    <text evidence="2">Catalyzes the oxidative ring opening of 3-hydroxyanthranilate to 2-amino-3-carboxymuconate semialdehyde, which spontaneously cyclizes to quinolinate.</text>
</comment>
<dbReference type="PANTHER" id="PTHR15497:SF1">
    <property type="entry name" value="3-HYDROXYANTHRANILATE 3,4-DIOXYGENASE"/>
    <property type="match status" value="1"/>
</dbReference>
<keyword evidence="3" id="KW-0662">Pyridine nucleotide biosynthesis</keyword>
<dbReference type="Proteomes" id="UP001211907">
    <property type="component" value="Unassembled WGS sequence"/>
</dbReference>
<dbReference type="SUPFAM" id="SSF51182">
    <property type="entry name" value="RmlC-like cupins"/>
    <property type="match status" value="1"/>
</dbReference>
<dbReference type="GO" id="GO:0000334">
    <property type="term" value="F:3-hydroxyanthranilate 3,4-dioxygenase activity"/>
    <property type="evidence" value="ECO:0007669"/>
    <property type="project" value="InterPro"/>
</dbReference>
<evidence type="ECO:0000256" key="6">
    <source>
        <dbReference type="ARBA" id="ARBA00023002"/>
    </source>
</evidence>
<evidence type="ECO:0000313" key="8">
    <source>
        <dbReference type="EMBL" id="KAJ3093254.1"/>
    </source>
</evidence>
<dbReference type="Gene3D" id="2.60.120.10">
    <property type="entry name" value="Jelly Rolls"/>
    <property type="match status" value="1"/>
</dbReference>
<dbReference type="InterPro" id="IPR014710">
    <property type="entry name" value="RmlC-like_jellyroll"/>
</dbReference>
<proteinExistence type="predicted"/>
<keyword evidence="7" id="KW-0408">Iron</keyword>
<evidence type="ECO:0000256" key="7">
    <source>
        <dbReference type="ARBA" id="ARBA00023004"/>
    </source>
</evidence>
<organism evidence="8 9">
    <name type="scientific">Physocladia obscura</name>
    <dbReference type="NCBI Taxonomy" id="109957"/>
    <lineage>
        <taxon>Eukaryota</taxon>
        <taxon>Fungi</taxon>
        <taxon>Fungi incertae sedis</taxon>
        <taxon>Chytridiomycota</taxon>
        <taxon>Chytridiomycota incertae sedis</taxon>
        <taxon>Chytridiomycetes</taxon>
        <taxon>Chytridiales</taxon>
        <taxon>Chytriomycetaceae</taxon>
        <taxon>Physocladia</taxon>
    </lineage>
</organism>
<evidence type="ECO:0000256" key="3">
    <source>
        <dbReference type="ARBA" id="ARBA00022642"/>
    </source>
</evidence>
<keyword evidence="9" id="KW-1185">Reference proteome</keyword>
<evidence type="ECO:0000256" key="1">
    <source>
        <dbReference type="ARBA" id="ARBA00001954"/>
    </source>
</evidence>